<feature type="non-terminal residue" evidence="1">
    <location>
        <position position="1"/>
    </location>
</feature>
<organism evidence="1">
    <name type="scientific">marine sediment metagenome</name>
    <dbReference type="NCBI Taxonomy" id="412755"/>
    <lineage>
        <taxon>unclassified sequences</taxon>
        <taxon>metagenomes</taxon>
        <taxon>ecological metagenomes</taxon>
    </lineage>
</organism>
<protein>
    <submittedName>
        <fullName evidence="1">Uncharacterized protein</fullName>
    </submittedName>
</protein>
<sequence length="99" mass="11644">CIITNPPYSIKQKFLERCYQLHKPFALLLPLTTFETAKRQALFRKYGMQVIFFDKRINFVTPSGSGGGSWFATAWFTNWFNLEHDINFVKLVNPPIRRN</sequence>
<evidence type="ECO:0000313" key="1">
    <source>
        <dbReference type="EMBL" id="GAI19973.1"/>
    </source>
</evidence>
<dbReference type="EMBL" id="BARV01018450">
    <property type="protein sequence ID" value="GAI19973.1"/>
    <property type="molecule type" value="Genomic_DNA"/>
</dbReference>
<dbReference type="AlphaFoldDB" id="X1LLN8"/>
<gene>
    <name evidence="1" type="ORF">S06H3_31197</name>
</gene>
<proteinExistence type="predicted"/>
<comment type="caution">
    <text evidence="1">The sequence shown here is derived from an EMBL/GenBank/DDBJ whole genome shotgun (WGS) entry which is preliminary data.</text>
</comment>
<name>X1LLN8_9ZZZZ</name>
<accession>X1LLN8</accession>
<reference evidence="1" key="1">
    <citation type="journal article" date="2014" name="Front. Microbiol.">
        <title>High frequency of phylogenetically diverse reductive dehalogenase-homologous genes in deep subseafloor sedimentary metagenomes.</title>
        <authorList>
            <person name="Kawai M."/>
            <person name="Futagami T."/>
            <person name="Toyoda A."/>
            <person name="Takaki Y."/>
            <person name="Nishi S."/>
            <person name="Hori S."/>
            <person name="Arai W."/>
            <person name="Tsubouchi T."/>
            <person name="Morono Y."/>
            <person name="Uchiyama I."/>
            <person name="Ito T."/>
            <person name="Fujiyama A."/>
            <person name="Inagaki F."/>
            <person name="Takami H."/>
        </authorList>
    </citation>
    <scope>NUCLEOTIDE SEQUENCE</scope>
    <source>
        <strain evidence="1">Expedition CK06-06</strain>
    </source>
</reference>